<reference evidence="2" key="1">
    <citation type="journal article" date="2020" name="Nature">
        <title>Giant virus diversity and host interactions through global metagenomics.</title>
        <authorList>
            <person name="Schulz F."/>
            <person name="Roux S."/>
            <person name="Paez-Espino D."/>
            <person name="Jungbluth S."/>
            <person name="Walsh D.A."/>
            <person name="Denef V.J."/>
            <person name="McMahon K.D."/>
            <person name="Konstantinidis K.T."/>
            <person name="Eloe-Fadrosh E.A."/>
            <person name="Kyrpides N.C."/>
            <person name="Woyke T."/>
        </authorList>
    </citation>
    <scope>NUCLEOTIDE SEQUENCE</scope>
    <source>
        <strain evidence="2">GVMAG-S-1074260-58</strain>
    </source>
</reference>
<organism evidence="2">
    <name type="scientific">viral metagenome</name>
    <dbReference type="NCBI Taxonomy" id="1070528"/>
    <lineage>
        <taxon>unclassified sequences</taxon>
        <taxon>metagenomes</taxon>
        <taxon>organismal metagenomes</taxon>
    </lineage>
</organism>
<evidence type="ECO:0000313" key="2">
    <source>
        <dbReference type="EMBL" id="QHU09123.1"/>
    </source>
</evidence>
<keyword evidence="1" id="KW-0812">Transmembrane</keyword>
<dbReference type="EMBL" id="MN740705">
    <property type="protein sequence ID" value="QHU09123.1"/>
    <property type="molecule type" value="Genomic_DNA"/>
</dbReference>
<feature type="transmembrane region" description="Helical" evidence="1">
    <location>
        <begin position="12"/>
        <end position="31"/>
    </location>
</feature>
<sequence>MTFIYMLGEKISIRNLILILVIGMFIGTNVWCSCSGGILEGFHSGKNIATAGLDYSMGKGVPVSWKDKGLVETDTANTPNNQYSHLKNNTSGDVPLPEGELLLFNENRFDPSCCPSTYSNSSGCACISSEQMQYLNERGGNRTSNDIY</sequence>
<keyword evidence="1" id="KW-1133">Transmembrane helix</keyword>
<protein>
    <submittedName>
        <fullName evidence="2">Uncharacterized protein</fullName>
    </submittedName>
</protein>
<evidence type="ECO:0000256" key="1">
    <source>
        <dbReference type="SAM" id="Phobius"/>
    </source>
</evidence>
<accession>A0A6C0JUT4</accession>
<name>A0A6C0JUT4_9ZZZZ</name>
<proteinExistence type="predicted"/>
<keyword evidence="1" id="KW-0472">Membrane</keyword>
<dbReference type="AlphaFoldDB" id="A0A6C0JUT4"/>